<gene>
    <name evidence="10" type="primary">QNS1</name>
    <name evidence="10" type="ORF">Sste5346_007633</name>
</gene>
<evidence type="ECO:0000256" key="7">
    <source>
        <dbReference type="PIRNR" id="PIRNR006630"/>
    </source>
</evidence>
<evidence type="ECO:0000256" key="4">
    <source>
        <dbReference type="ARBA" id="ARBA00022741"/>
    </source>
</evidence>
<evidence type="ECO:0000256" key="2">
    <source>
        <dbReference type="ARBA" id="ARBA00007145"/>
    </source>
</evidence>
<dbReference type="Pfam" id="PF02540">
    <property type="entry name" value="NAD_synthase"/>
    <property type="match status" value="1"/>
</dbReference>
<evidence type="ECO:0000256" key="6">
    <source>
        <dbReference type="ARBA" id="ARBA00023027"/>
    </source>
</evidence>
<feature type="compositionally biased region" description="Polar residues" evidence="8">
    <location>
        <begin position="721"/>
        <end position="730"/>
    </location>
</feature>
<evidence type="ECO:0000259" key="9">
    <source>
        <dbReference type="PROSITE" id="PS50263"/>
    </source>
</evidence>
<keyword evidence="5 7" id="KW-0067">ATP-binding</keyword>
<keyword evidence="4 7" id="KW-0547">Nucleotide-binding</keyword>
<feature type="region of interest" description="Disordered" evidence="8">
    <location>
        <begin position="700"/>
        <end position="730"/>
    </location>
</feature>
<evidence type="ECO:0000256" key="8">
    <source>
        <dbReference type="SAM" id="MobiDB-lite"/>
    </source>
</evidence>
<dbReference type="GO" id="GO:0003952">
    <property type="term" value="F:NAD+ synthase (glutamine-hydrolyzing) activity"/>
    <property type="evidence" value="ECO:0007669"/>
    <property type="project" value="UniProtKB-EC"/>
</dbReference>
<dbReference type="InterPro" id="IPR003694">
    <property type="entry name" value="NAD_synthase"/>
</dbReference>
<dbReference type="InterPro" id="IPR014445">
    <property type="entry name" value="Gln-dep_NAD_synthase"/>
</dbReference>
<dbReference type="CDD" id="cd00553">
    <property type="entry name" value="NAD_synthase"/>
    <property type="match status" value="1"/>
</dbReference>
<dbReference type="PIRSF" id="PIRSF006630">
    <property type="entry name" value="NADS_GAT"/>
    <property type="match status" value="1"/>
</dbReference>
<dbReference type="CDD" id="cd07570">
    <property type="entry name" value="GAT_Gln-NAD-synth"/>
    <property type="match status" value="1"/>
</dbReference>
<dbReference type="InterPro" id="IPR003010">
    <property type="entry name" value="C-N_Hydrolase"/>
</dbReference>
<dbReference type="Pfam" id="PF00795">
    <property type="entry name" value="CN_hydrolase"/>
    <property type="match status" value="1"/>
</dbReference>
<dbReference type="EC" id="6.3.5.1" evidence="7"/>
<evidence type="ECO:0000313" key="11">
    <source>
        <dbReference type="Proteomes" id="UP001583186"/>
    </source>
</evidence>
<dbReference type="PANTHER" id="PTHR23090:SF9">
    <property type="entry name" value="GLUTAMINE-DEPENDENT NAD(+) SYNTHETASE"/>
    <property type="match status" value="1"/>
</dbReference>
<evidence type="ECO:0000256" key="3">
    <source>
        <dbReference type="ARBA" id="ARBA00022598"/>
    </source>
</evidence>
<proteinExistence type="inferred from homology"/>
<dbReference type="Gene3D" id="3.40.50.620">
    <property type="entry name" value="HUPs"/>
    <property type="match status" value="1"/>
</dbReference>
<dbReference type="SUPFAM" id="SSF52402">
    <property type="entry name" value="Adenine nucleotide alpha hydrolases-like"/>
    <property type="match status" value="1"/>
</dbReference>
<feature type="compositionally biased region" description="Basic and acidic residues" evidence="8">
    <location>
        <begin position="700"/>
        <end position="719"/>
    </location>
</feature>
<protein>
    <recommendedName>
        <fullName evidence="7">Glutamine-dependent NAD(+) synthetase</fullName>
        <ecNumber evidence="7">6.3.5.1</ecNumber>
    </recommendedName>
    <alternativeName>
        <fullName evidence="7">NAD(+) synthase [glutamine-hydrolyzing]</fullName>
    </alternativeName>
</protein>
<dbReference type="SUPFAM" id="SSF56317">
    <property type="entry name" value="Carbon-nitrogen hydrolase"/>
    <property type="match status" value="1"/>
</dbReference>
<dbReference type="PANTHER" id="PTHR23090">
    <property type="entry name" value="NH 3 /GLUTAMINE-DEPENDENT NAD + SYNTHETASE"/>
    <property type="match status" value="1"/>
</dbReference>
<feature type="domain" description="CN hydrolase" evidence="9">
    <location>
        <begin position="4"/>
        <end position="274"/>
    </location>
</feature>
<comment type="pathway">
    <text evidence="1 7">Cofactor biosynthesis; NAD(+) biosynthesis; NAD(+) from deamido-NAD(+) (L-Gln route): step 1/1.</text>
</comment>
<dbReference type="PROSITE" id="PS50263">
    <property type="entry name" value="CN_HYDROLASE"/>
    <property type="match status" value="1"/>
</dbReference>
<comment type="catalytic activity">
    <reaction evidence="7">
        <text>deamido-NAD(+) + L-glutamine + ATP + H2O = L-glutamate + AMP + diphosphate + NAD(+) + H(+)</text>
        <dbReference type="Rhea" id="RHEA:24384"/>
        <dbReference type="ChEBI" id="CHEBI:15377"/>
        <dbReference type="ChEBI" id="CHEBI:15378"/>
        <dbReference type="ChEBI" id="CHEBI:29985"/>
        <dbReference type="ChEBI" id="CHEBI:30616"/>
        <dbReference type="ChEBI" id="CHEBI:33019"/>
        <dbReference type="ChEBI" id="CHEBI:57540"/>
        <dbReference type="ChEBI" id="CHEBI:58359"/>
        <dbReference type="ChEBI" id="CHEBI:58437"/>
        <dbReference type="ChEBI" id="CHEBI:456215"/>
        <dbReference type="EC" id="6.3.5.1"/>
    </reaction>
</comment>
<comment type="similarity">
    <text evidence="2 7">In the C-terminal section; belongs to the NAD synthetase family.</text>
</comment>
<sequence length="730" mass="82117">MHLVTLSTCNLNQWALDFEGNTNRIIQSIHEAKKAGAKLRVGPELEVSGYDCLDHFLEGDLYLHCWQQMYRILTDKSCYGILLDIGMPVLHRGNRFNCRVLAIDGKIIMIRPKLFLASDGNYRENRYFIAWHGPRHVEEYYLPPMMQDLQGSIKVPIGDAVISTPDTCLGAETCEELFTPNSPHIGMGLSGCEIFTNSSGSHHSLRKLDIRISLILEATRKNGGVYLYSNCRGAGGERLYYDGCSMIIVNGNIVAQGSQFSLNDVEVITATVDLEEVRSYRFTPSRGMQAMQAPAYQRIEIPFSLSEDKLGLAPTKSQPPRYHLPEEEIALGPACYLYDYLRRSGASGFLLPLSGGIDSCSTAIIVFSMCRLAMAAVAEGNETVIADVKRLCRHAKAFPKTPEEFCNNIMHTIYMGMKTQSSKETRQRAETLARDIGSHHTDINIDDAFHSFKGLLTDATGFEPKFKVYGGGNTENLALQNIQARSRMVAAYEFAQLLPTVRFGEGAGGLLVLGSANVDECLRGYLTKYDCSSADINPIGSISKKDLKRFIAWGEKEFKLPILHEFLTAVPTAELEPITGDYVQSDEVDMGMTYDDLSTFGVLRKEMKLGPYYMFQKLVHDWKEERGLEPRQVAEKVKRFFAFYAINRHKMTTMTPSVHMETYSPDDNRFDHRPFLYPRMWDNWSFKMIDQDVERMEAAAAKEAENKERAAAEAQKVESKLGTTAQSDDR</sequence>
<dbReference type="Proteomes" id="UP001583186">
    <property type="component" value="Unassembled WGS sequence"/>
</dbReference>
<keyword evidence="6 7" id="KW-0520">NAD</keyword>
<dbReference type="Gene3D" id="3.60.110.10">
    <property type="entry name" value="Carbon-nitrogen hydrolase"/>
    <property type="match status" value="1"/>
</dbReference>
<dbReference type="InterPro" id="IPR022310">
    <property type="entry name" value="NAD/GMP_synthase"/>
</dbReference>
<dbReference type="EMBL" id="JAWCUI010000052">
    <property type="protein sequence ID" value="KAL1891541.1"/>
    <property type="molecule type" value="Genomic_DNA"/>
</dbReference>
<dbReference type="NCBIfam" id="TIGR00552">
    <property type="entry name" value="nadE"/>
    <property type="match status" value="1"/>
</dbReference>
<keyword evidence="11" id="KW-1185">Reference proteome</keyword>
<evidence type="ECO:0000313" key="10">
    <source>
        <dbReference type="EMBL" id="KAL1891541.1"/>
    </source>
</evidence>
<organism evidence="10 11">
    <name type="scientific">Sporothrix stenoceras</name>
    <dbReference type="NCBI Taxonomy" id="5173"/>
    <lineage>
        <taxon>Eukaryota</taxon>
        <taxon>Fungi</taxon>
        <taxon>Dikarya</taxon>
        <taxon>Ascomycota</taxon>
        <taxon>Pezizomycotina</taxon>
        <taxon>Sordariomycetes</taxon>
        <taxon>Sordariomycetidae</taxon>
        <taxon>Ophiostomatales</taxon>
        <taxon>Ophiostomataceae</taxon>
        <taxon>Sporothrix</taxon>
    </lineage>
</organism>
<dbReference type="InterPro" id="IPR014729">
    <property type="entry name" value="Rossmann-like_a/b/a_fold"/>
</dbReference>
<reference evidence="10 11" key="1">
    <citation type="journal article" date="2024" name="IMA Fungus">
        <title>IMA Genome - F19 : A genome assembly and annotation guide to empower mycologists, including annotated draft genome sequences of Ceratocystis pirilliformis, Diaporthe australafricana, Fusarium ophioides, Paecilomyces lecythidis, and Sporothrix stenoceras.</title>
        <authorList>
            <person name="Aylward J."/>
            <person name="Wilson A.M."/>
            <person name="Visagie C.M."/>
            <person name="Spraker J."/>
            <person name="Barnes I."/>
            <person name="Buitendag C."/>
            <person name="Ceriani C."/>
            <person name="Del Mar Angel L."/>
            <person name="du Plessis D."/>
            <person name="Fuchs T."/>
            <person name="Gasser K."/>
            <person name="Kramer D."/>
            <person name="Li W."/>
            <person name="Munsamy K."/>
            <person name="Piso A."/>
            <person name="Price J.L."/>
            <person name="Sonnekus B."/>
            <person name="Thomas C."/>
            <person name="van der Nest A."/>
            <person name="van Dijk A."/>
            <person name="van Heerden A."/>
            <person name="van Vuuren N."/>
            <person name="Yilmaz N."/>
            <person name="Duong T.A."/>
            <person name="van der Merwe N.A."/>
            <person name="Wingfield M.J."/>
            <person name="Wingfield B.D."/>
        </authorList>
    </citation>
    <scope>NUCLEOTIDE SEQUENCE [LARGE SCALE GENOMIC DNA]</scope>
    <source>
        <strain evidence="10 11">CMW 5346</strain>
    </source>
</reference>
<accession>A0ABR3YTB9</accession>
<evidence type="ECO:0000256" key="1">
    <source>
        <dbReference type="ARBA" id="ARBA00005188"/>
    </source>
</evidence>
<keyword evidence="3 7" id="KW-0436">Ligase</keyword>
<comment type="caution">
    <text evidence="10">The sequence shown here is derived from an EMBL/GenBank/DDBJ whole genome shotgun (WGS) entry which is preliminary data.</text>
</comment>
<dbReference type="HAMAP" id="MF_02090">
    <property type="entry name" value="NadE_glutamine_dep"/>
    <property type="match status" value="1"/>
</dbReference>
<dbReference type="InterPro" id="IPR036526">
    <property type="entry name" value="C-N_Hydrolase_sf"/>
</dbReference>
<evidence type="ECO:0000256" key="5">
    <source>
        <dbReference type="ARBA" id="ARBA00022840"/>
    </source>
</evidence>
<name>A0ABR3YTB9_9PEZI</name>